<dbReference type="RefSeq" id="WP_201630791.1">
    <property type="nucleotide sequence ID" value="NZ_JAEQNB010000001.1"/>
</dbReference>
<evidence type="ECO:0000256" key="3">
    <source>
        <dbReference type="SAM" id="Phobius"/>
    </source>
</evidence>
<evidence type="ECO:0000313" key="6">
    <source>
        <dbReference type="Proteomes" id="UP000602284"/>
    </source>
</evidence>
<comment type="similarity">
    <text evidence="1">Belongs to the LytR/CpsA/Psr (LCP) family.</text>
</comment>
<feature type="region of interest" description="Disordered" evidence="2">
    <location>
        <begin position="65"/>
        <end position="96"/>
    </location>
</feature>
<dbReference type="Proteomes" id="UP000602284">
    <property type="component" value="Unassembled WGS sequence"/>
</dbReference>
<evidence type="ECO:0000256" key="1">
    <source>
        <dbReference type="ARBA" id="ARBA00006068"/>
    </source>
</evidence>
<reference evidence="5 6" key="1">
    <citation type="submission" date="2021-01" db="EMBL/GenBank/DDBJ databases">
        <title>Tumebacillus sp. strain ITR2 16S ribosomal RNA gene Genome sequencing and assembly.</title>
        <authorList>
            <person name="Kang M."/>
        </authorList>
    </citation>
    <scope>NUCLEOTIDE SEQUENCE [LARGE SCALE GENOMIC DNA]</scope>
    <source>
        <strain evidence="5 6">ITR2</strain>
    </source>
</reference>
<feature type="transmembrane region" description="Helical" evidence="3">
    <location>
        <begin position="12"/>
        <end position="34"/>
    </location>
</feature>
<gene>
    <name evidence="5" type="ORF">JJB07_02395</name>
</gene>
<keyword evidence="6" id="KW-1185">Reference proteome</keyword>
<keyword evidence="3" id="KW-0472">Membrane</keyword>
<dbReference type="PANTHER" id="PTHR33392:SF6">
    <property type="entry name" value="POLYISOPRENYL-TEICHOIC ACID--PEPTIDOGLYCAN TEICHOIC ACID TRANSFERASE TAGU"/>
    <property type="match status" value="1"/>
</dbReference>
<sequence>MARNTPRKSRFRFLWTLLAATLGVILVLSIYGFYKCNLLADRIYQPAAPKPNAMQDWYSVQREQPHAHVHVQHVKPEPEPATESEPQPPPTVQATPQEAHPFAKWLSGYMSGLNTNQTAKTGKTFLLLGVDSRKGEAARSDTIVVATVPPDGSDVYLMSIPRDTRAQVPGHGWTKINHAMSWGGLPLMKKTVENFLNIQIDHTATVDFEGFRQIVDNLGGLDVTVEKNMRYNDPSDGTHINLVQGQTLQTGKQALDYSRFRADALADTGRMQRQQRVIRAMIQKGSEPSNWPKLVKTLDILGDHVKTDVPPRDWMALVMRYSGTRADGIKTLNLSGQNRISKYDNLWYFYVDDAQLRQVSAQLQALKRGNA</sequence>
<proteinExistence type="inferred from homology"/>
<accession>A0ABS1J5D2</accession>
<protein>
    <submittedName>
        <fullName evidence="5">LCP family protein</fullName>
    </submittedName>
</protein>
<dbReference type="InterPro" id="IPR004474">
    <property type="entry name" value="LytR_CpsA_psr"/>
</dbReference>
<feature type="domain" description="Cell envelope-related transcriptional attenuator" evidence="4">
    <location>
        <begin position="139"/>
        <end position="284"/>
    </location>
</feature>
<evidence type="ECO:0000259" key="4">
    <source>
        <dbReference type="Pfam" id="PF03816"/>
    </source>
</evidence>
<name>A0ABS1J5D2_9BACL</name>
<dbReference type="NCBIfam" id="TIGR00350">
    <property type="entry name" value="lytR_cpsA_psr"/>
    <property type="match status" value="1"/>
</dbReference>
<dbReference type="PANTHER" id="PTHR33392">
    <property type="entry name" value="POLYISOPRENYL-TEICHOIC ACID--PEPTIDOGLYCAN TEICHOIC ACID TRANSFERASE TAGU"/>
    <property type="match status" value="1"/>
</dbReference>
<dbReference type="Gene3D" id="3.40.630.190">
    <property type="entry name" value="LCP protein"/>
    <property type="match status" value="1"/>
</dbReference>
<comment type="caution">
    <text evidence="5">The sequence shown here is derived from an EMBL/GenBank/DDBJ whole genome shotgun (WGS) entry which is preliminary data.</text>
</comment>
<keyword evidence="3" id="KW-1133">Transmembrane helix</keyword>
<evidence type="ECO:0000313" key="5">
    <source>
        <dbReference type="EMBL" id="MBL0385487.1"/>
    </source>
</evidence>
<dbReference type="Pfam" id="PF03816">
    <property type="entry name" value="LytR_cpsA_psr"/>
    <property type="match status" value="1"/>
</dbReference>
<organism evidence="5 6">
    <name type="scientific">Tumebacillus amylolyticus</name>
    <dbReference type="NCBI Taxonomy" id="2801339"/>
    <lineage>
        <taxon>Bacteria</taxon>
        <taxon>Bacillati</taxon>
        <taxon>Bacillota</taxon>
        <taxon>Bacilli</taxon>
        <taxon>Bacillales</taxon>
        <taxon>Alicyclobacillaceae</taxon>
        <taxon>Tumebacillus</taxon>
    </lineage>
</organism>
<dbReference type="InterPro" id="IPR050922">
    <property type="entry name" value="LytR/CpsA/Psr_CW_biosynth"/>
</dbReference>
<dbReference type="EMBL" id="JAEQNB010000001">
    <property type="protein sequence ID" value="MBL0385487.1"/>
    <property type="molecule type" value="Genomic_DNA"/>
</dbReference>
<evidence type="ECO:0000256" key="2">
    <source>
        <dbReference type="SAM" id="MobiDB-lite"/>
    </source>
</evidence>
<keyword evidence="3" id="KW-0812">Transmembrane</keyword>